<accession>A0A1F8F6K9</accession>
<dbReference type="InterPro" id="IPR019476">
    <property type="entry name" value="T4SS_TraD_DNA-bd"/>
</dbReference>
<feature type="domain" description="Type IV secretion system coupling protein TraD DNA-binding" evidence="2">
    <location>
        <begin position="26"/>
        <end position="342"/>
    </location>
</feature>
<sequence>MSEANNDIVLFGETNFRNKRTVFGIKMDDRRRHMYIIGKSGMGKSELLKNIAIQDIQAGRGLAFIDPHGDPVEDLLDYIPKERVKDVIYINPADLEYPIAFNIMEHVSFDKRHLIADGLLSVFKKIWVDAWSARMEYILGYTILALLETPGATLLGINRVLSDKEYRKHIVENVTDPEVKAFWTQEFAKYTDKFATEAVAAIQNKIGQFVANTLIRNMIGQPKSSFDMRKAMDEGKILLVNLSKGRVGEDASRLLGALMITNIQLAAMSRVDTPMVERKDFILVVDEFQNFATASFANILSEARKFRLSLVIAHQYITQMDEAVSDAVFGNVGTIVTFRVGAEDAEALEKEFTPEFMATDIVNLGFRQIYLKLLIDGVTSKAFSATTMDTIAPLAQSERAAVLENSRKKYGKSREEVEKAIVEWRQPLVATHTEQDEREYRAPRREMPRQFAPWQEQHFQRRESSEPRREFREPVSQIEPSAGKPYQRVFRPPAPVRPVSAPVRPPKNFAPLSQLQSEPVAKQQKQLKAPEQPRKKKEVDLVGLKEILKQSLGTLEQEEKSEE</sequence>
<evidence type="ECO:0000313" key="3">
    <source>
        <dbReference type="EMBL" id="OGN08258.1"/>
    </source>
</evidence>
<dbReference type="EMBL" id="MGJL01000008">
    <property type="protein sequence ID" value="OGN08258.1"/>
    <property type="molecule type" value="Genomic_DNA"/>
</dbReference>
<protein>
    <recommendedName>
        <fullName evidence="2">Type IV secretion system coupling protein TraD DNA-binding domain-containing protein</fullName>
    </recommendedName>
</protein>
<dbReference type="Gene3D" id="3.40.50.300">
    <property type="entry name" value="P-loop containing nucleotide triphosphate hydrolases"/>
    <property type="match status" value="2"/>
</dbReference>
<dbReference type="InterPro" id="IPR027417">
    <property type="entry name" value="P-loop_NTPase"/>
</dbReference>
<comment type="caution">
    <text evidence="3">The sequence shown here is derived from an EMBL/GenBank/DDBJ whole genome shotgun (WGS) entry which is preliminary data.</text>
</comment>
<proteinExistence type="predicted"/>
<feature type="compositionally biased region" description="Basic and acidic residues" evidence="1">
    <location>
        <begin position="458"/>
        <end position="473"/>
    </location>
</feature>
<evidence type="ECO:0000313" key="4">
    <source>
        <dbReference type="Proteomes" id="UP000178023"/>
    </source>
</evidence>
<dbReference type="SUPFAM" id="SSF52540">
    <property type="entry name" value="P-loop containing nucleoside triphosphate hydrolases"/>
    <property type="match status" value="1"/>
</dbReference>
<dbReference type="Proteomes" id="UP000178023">
    <property type="component" value="Unassembled WGS sequence"/>
</dbReference>
<dbReference type="PANTHER" id="PTHR30121">
    <property type="entry name" value="UNCHARACTERIZED PROTEIN YJGR-RELATED"/>
    <property type="match status" value="1"/>
</dbReference>
<dbReference type="InterPro" id="IPR051162">
    <property type="entry name" value="T4SS_component"/>
</dbReference>
<feature type="compositionally biased region" description="Basic and acidic residues" evidence="1">
    <location>
        <begin position="433"/>
        <end position="448"/>
    </location>
</feature>
<dbReference type="Pfam" id="PF10412">
    <property type="entry name" value="TrwB_AAD_bind"/>
    <property type="match status" value="1"/>
</dbReference>
<name>A0A1F8F6K9_9BACT</name>
<evidence type="ECO:0000256" key="1">
    <source>
        <dbReference type="SAM" id="MobiDB-lite"/>
    </source>
</evidence>
<dbReference type="AlphaFoldDB" id="A0A1F8F6K9"/>
<reference evidence="3 4" key="1">
    <citation type="journal article" date="2016" name="Nat. Commun.">
        <title>Thousands of microbial genomes shed light on interconnected biogeochemical processes in an aquifer system.</title>
        <authorList>
            <person name="Anantharaman K."/>
            <person name="Brown C.T."/>
            <person name="Hug L.A."/>
            <person name="Sharon I."/>
            <person name="Castelle C.J."/>
            <person name="Probst A.J."/>
            <person name="Thomas B.C."/>
            <person name="Singh A."/>
            <person name="Wilkins M.J."/>
            <person name="Karaoz U."/>
            <person name="Brodie E.L."/>
            <person name="Williams K.H."/>
            <person name="Hubbard S.S."/>
            <person name="Banfield J.F."/>
        </authorList>
    </citation>
    <scope>NUCLEOTIDE SEQUENCE [LARGE SCALE GENOMIC DNA]</scope>
</reference>
<feature type="region of interest" description="Disordered" evidence="1">
    <location>
        <begin position="432"/>
        <end position="538"/>
    </location>
</feature>
<dbReference type="PANTHER" id="PTHR30121:SF11">
    <property type="entry name" value="AAA+ ATPASE DOMAIN-CONTAINING PROTEIN"/>
    <property type="match status" value="1"/>
</dbReference>
<evidence type="ECO:0000259" key="2">
    <source>
        <dbReference type="Pfam" id="PF10412"/>
    </source>
</evidence>
<gene>
    <name evidence="3" type="ORF">A2750_03750</name>
</gene>
<organism evidence="3 4">
    <name type="scientific">Candidatus Yanofskybacteria bacterium RIFCSPHIGHO2_01_FULL_45_42</name>
    <dbReference type="NCBI Taxonomy" id="1802671"/>
    <lineage>
        <taxon>Bacteria</taxon>
        <taxon>Candidatus Yanofskyibacteriota</taxon>
    </lineage>
</organism>